<dbReference type="GO" id="GO:0008843">
    <property type="term" value="F:endochitinase activity"/>
    <property type="evidence" value="ECO:0007669"/>
    <property type="project" value="UniProtKB-EC"/>
</dbReference>
<dbReference type="PROSITE" id="PS51910">
    <property type="entry name" value="GH18_2"/>
    <property type="match status" value="1"/>
</dbReference>
<dbReference type="InterPro" id="IPR036508">
    <property type="entry name" value="Chitin-bd_dom_sf"/>
</dbReference>
<feature type="chain" id="PRO_5025008858" description="chitinase" evidence="7">
    <location>
        <begin position="22"/>
        <end position="498"/>
    </location>
</feature>
<accession>A0A643C7N8</accession>
<evidence type="ECO:0000256" key="7">
    <source>
        <dbReference type="SAM" id="SignalP"/>
    </source>
</evidence>
<dbReference type="PANTHER" id="PTHR11177:SF388">
    <property type="entry name" value="CHITINASE"/>
    <property type="match status" value="1"/>
</dbReference>
<dbReference type="OrthoDB" id="76388at2759"/>
<name>A0A643C7N8_BALPH</name>
<evidence type="ECO:0000256" key="1">
    <source>
        <dbReference type="ARBA" id="ARBA00000822"/>
    </source>
</evidence>
<dbReference type="PROSITE" id="PS50940">
    <property type="entry name" value="CHIT_BIND_II"/>
    <property type="match status" value="1"/>
</dbReference>
<feature type="domain" description="GH18" evidence="9">
    <location>
        <begin position="1"/>
        <end position="322"/>
    </location>
</feature>
<keyword evidence="5" id="KW-0146">Chitin degradation</keyword>
<evidence type="ECO:0000313" key="11">
    <source>
        <dbReference type="Proteomes" id="UP000437017"/>
    </source>
</evidence>
<evidence type="ECO:0000259" key="9">
    <source>
        <dbReference type="PROSITE" id="PS51910"/>
    </source>
</evidence>
<evidence type="ECO:0000313" key="10">
    <source>
        <dbReference type="EMBL" id="KAB0396251.1"/>
    </source>
</evidence>
<sequence>MERMLLWTGLAVLLQLQLGSAYKIVCYFTNWSQYRPEPAKFFPKDVDPCLCTHLIYAFATMNDNKIAPYEWNDIDVLYTQFQTLKDWSMGIESTPLKFTLSSLQEILQAFEEEAKERGKPRLLITAAVSAGKGTIDAGYEIAEIGKLLDFISVMTYDFHHGWDMSTRHNSPLSVGSKDQGNICSFNCEYAMKPWRDNGVPSEKLIMGFLTYGRTFWLSTSDTSVCAQSLEQGHLVLTQICTFLSEVTNAWIEDQKVPYAYKNPEWVGYDNIKSYGYKVDFLKENNFGGAIIWAIDLDDFLGSFCNKGKYSLTIKLKSLLGLSSGASLLSSPHCSKDDVGQAARMATAEGQECMEAAAEHHVKKGQIYRKRLFRNTFFNQEASLKCTPPATKTWYNPPVTTGNEVSCANIGGDNPPVTPGSEGFCANIGGDSSSGGEGGGDGGSGGDEGFCTGKADGIFSNPKDTTKFHQCVGGKTFHSQCAQGLVFHQNRKCCNWPSI</sequence>
<dbReference type="SUPFAM" id="SSF54556">
    <property type="entry name" value="Chitinase insertion domain"/>
    <property type="match status" value="1"/>
</dbReference>
<dbReference type="GO" id="GO:0000272">
    <property type="term" value="P:polysaccharide catabolic process"/>
    <property type="evidence" value="ECO:0007669"/>
    <property type="project" value="UniProtKB-KW"/>
</dbReference>
<dbReference type="GO" id="GO:0008061">
    <property type="term" value="F:chitin binding"/>
    <property type="evidence" value="ECO:0007669"/>
    <property type="project" value="UniProtKB-KW"/>
</dbReference>
<keyword evidence="4" id="KW-0147">Chitin-binding</keyword>
<evidence type="ECO:0000256" key="3">
    <source>
        <dbReference type="ARBA" id="ARBA00012729"/>
    </source>
</evidence>
<gene>
    <name evidence="10" type="ORF">E2I00_019723</name>
</gene>
<feature type="signal peptide" evidence="7">
    <location>
        <begin position="1"/>
        <end position="21"/>
    </location>
</feature>
<dbReference type="InterPro" id="IPR029070">
    <property type="entry name" value="Chitinase_insertion_sf"/>
</dbReference>
<dbReference type="SMART" id="SM00494">
    <property type="entry name" value="ChtBD2"/>
    <property type="match status" value="1"/>
</dbReference>
<dbReference type="Pfam" id="PF01607">
    <property type="entry name" value="CBM_14"/>
    <property type="match status" value="1"/>
</dbReference>
<evidence type="ECO:0000256" key="6">
    <source>
        <dbReference type="ARBA" id="ARBA00023326"/>
    </source>
</evidence>
<evidence type="ECO:0000256" key="4">
    <source>
        <dbReference type="ARBA" id="ARBA00022669"/>
    </source>
</evidence>
<dbReference type="InterPro" id="IPR017853">
    <property type="entry name" value="GH"/>
</dbReference>
<organism evidence="10 11">
    <name type="scientific">Balaenoptera physalus</name>
    <name type="common">Fin whale</name>
    <name type="synonym">Balaena physalus</name>
    <dbReference type="NCBI Taxonomy" id="9770"/>
    <lineage>
        <taxon>Eukaryota</taxon>
        <taxon>Metazoa</taxon>
        <taxon>Chordata</taxon>
        <taxon>Craniata</taxon>
        <taxon>Vertebrata</taxon>
        <taxon>Euteleostomi</taxon>
        <taxon>Mammalia</taxon>
        <taxon>Eutheria</taxon>
        <taxon>Laurasiatheria</taxon>
        <taxon>Artiodactyla</taxon>
        <taxon>Whippomorpha</taxon>
        <taxon>Cetacea</taxon>
        <taxon>Mysticeti</taxon>
        <taxon>Balaenopteridae</taxon>
        <taxon>Balaenoptera</taxon>
    </lineage>
</organism>
<evidence type="ECO:0000259" key="8">
    <source>
        <dbReference type="PROSITE" id="PS50940"/>
    </source>
</evidence>
<dbReference type="InterPro" id="IPR002557">
    <property type="entry name" value="Chitin-bd_dom"/>
</dbReference>
<keyword evidence="11" id="KW-1185">Reference proteome</keyword>
<dbReference type="SUPFAM" id="SSF57625">
    <property type="entry name" value="Invertebrate chitin-binding proteins"/>
    <property type="match status" value="1"/>
</dbReference>
<evidence type="ECO:0000256" key="5">
    <source>
        <dbReference type="ARBA" id="ARBA00023024"/>
    </source>
</evidence>
<dbReference type="GO" id="GO:0006032">
    <property type="term" value="P:chitin catabolic process"/>
    <property type="evidence" value="ECO:0007669"/>
    <property type="project" value="UniProtKB-KW"/>
</dbReference>
<dbReference type="InterPro" id="IPR011583">
    <property type="entry name" value="Chitinase_II/V-like_cat"/>
</dbReference>
<feature type="domain" description="Chitin-binding type-2" evidence="8">
    <location>
        <begin position="447"/>
        <end position="498"/>
    </location>
</feature>
<proteinExistence type="inferred from homology"/>
<dbReference type="InterPro" id="IPR050314">
    <property type="entry name" value="Glycosyl_Hydrlase_18"/>
</dbReference>
<dbReference type="PANTHER" id="PTHR11177">
    <property type="entry name" value="CHITINASE"/>
    <property type="match status" value="1"/>
</dbReference>
<dbReference type="SUPFAM" id="SSF51445">
    <property type="entry name" value="(Trans)glycosidases"/>
    <property type="match status" value="1"/>
</dbReference>
<dbReference type="Proteomes" id="UP000437017">
    <property type="component" value="Unassembled WGS sequence"/>
</dbReference>
<dbReference type="InterPro" id="IPR001223">
    <property type="entry name" value="Glyco_hydro18_cat"/>
</dbReference>
<dbReference type="EC" id="3.2.1.14" evidence="3"/>
<comment type="similarity">
    <text evidence="2">Belongs to the glycosyl hydrolase 18 family. Chitinase class II subfamily.</text>
</comment>
<dbReference type="SMART" id="SM00636">
    <property type="entry name" value="Glyco_18"/>
    <property type="match status" value="1"/>
</dbReference>
<dbReference type="EMBL" id="SGJD01002217">
    <property type="protein sequence ID" value="KAB0396251.1"/>
    <property type="molecule type" value="Genomic_DNA"/>
</dbReference>
<dbReference type="Gene3D" id="3.10.50.10">
    <property type="match status" value="1"/>
</dbReference>
<evidence type="ECO:0000256" key="2">
    <source>
        <dbReference type="ARBA" id="ARBA00009121"/>
    </source>
</evidence>
<dbReference type="AlphaFoldDB" id="A0A643C7N8"/>
<keyword evidence="6" id="KW-0119">Carbohydrate metabolism</keyword>
<comment type="caution">
    <text evidence="10">The sequence shown here is derived from an EMBL/GenBank/DDBJ whole genome shotgun (WGS) entry which is preliminary data.</text>
</comment>
<dbReference type="Pfam" id="PF00704">
    <property type="entry name" value="Glyco_hydro_18"/>
    <property type="match status" value="2"/>
</dbReference>
<protein>
    <recommendedName>
        <fullName evidence="3">chitinase</fullName>
        <ecNumber evidence="3">3.2.1.14</ecNumber>
    </recommendedName>
</protein>
<reference evidence="10 11" key="1">
    <citation type="journal article" date="2019" name="PLoS ONE">
        <title>Genomic analyses reveal an absence of contemporary introgressive admixture between fin whales and blue whales, despite known hybrids.</title>
        <authorList>
            <person name="Westbury M.V."/>
            <person name="Petersen B."/>
            <person name="Lorenzen E.D."/>
        </authorList>
    </citation>
    <scope>NUCLEOTIDE SEQUENCE [LARGE SCALE GENOMIC DNA]</scope>
    <source>
        <strain evidence="10">FinWhale-01</strain>
    </source>
</reference>
<keyword evidence="6" id="KW-0624">Polysaccharide degradation</keyword>
<comment type="catalytic activity">
    <reaction evidence="1">
        <text>Random endo-hydrolysis of N-acetyl-beta-D-glucosaminide (1-&gt;4)-beta-linkages in chitin and chitodextrins.</text>
        <dbReference type="EC" id="3.2.1.14"/>
    </reaction>
</comment>
<dbReference type="GO" id="GO:0005576">
    <property type="term" value="C:extracellular region"/>
    <property type="evidence" value="ECO:0007669"/>
    <property type="project" value="InterPro"/>
</dbReference>
<keyword evidence="7" id="KW-0732">Signal</keyword>
<dbReference type="Gene3D" id="3.20.20.80">
    <property type="entry name" value="Glycosidases"/>
    <property type="match status" value="3"/>
</dbReference>